<name>A0AAV6N5Q6_9ROSI</name>
<dbReference type="AlphaFoldDB" id="A0AAV6N5Q6"/>
<dbReference type="GO" id="GO:0042138">
    <property type="term" value="P:meiotic DNA double-strand break formation"/>
    <property type="evidence" value="ECO:0007669"/>
    <property type="project" value="InterPro"/>
</dbReference>
<organism evidence="1 2">
    <name type="scientific">Cucurbita argyrosperma subsp. sororia</name>
    <dbReference type="NCBI Taxonomy" id="37648"/>
    <lineage>
        <taxon>Eukaryota</taxon>
        <taxon>Viridiplantae</taxon>
        <taxon>Streptophyta</taxon>
        <taxon>Embryophyta</taxon>
        <taxon>Tracheophyta</taxon>
        <taxon>Spermatophyta</taxon>
        <taxon>Magnoliopsida</taxon>
        <taxon>eudicotyledons</taxon>
        <taxon>Gunneridae</taxon>
        <taxon>Pentapetalae</taxon>
        <taxon>rosids</taxon>
        <taxon>fabids</taxon>
        <taxon>Cucurbitales</taxon>
        <taxon>Cucurbitaceae</taxon>
        <taxon>Cucurbiteae</taxon>
        <taxon>Cucurbita</taxon>
    </lineage>
</organism>
<accession>A0AAV6N5Q6</accession>
<proteinExistence type="predicted"/>
<dbReference type="PANTHER" id="PTHR36379:SF1">
    <property type="entry name" value="PUTATIVE RECOMBINATION INITIATION DEFECT 1-RELATED"/>
    <property type="match status" value="1"/>
</dbReference>
<reference evidence="1 2" key="1">
    <citation type="journal article" date="2021" name="Hortic Res">
        <title>The domestication of Cucurbita argyrosperma as revealed by the genome of its wild relative.</title>
        <authorList>
            <person name="Barrera-Redondo J."/>
            <person name="Sanchez-de la Vega G."/>
            <person name="Aguirre-Liguori J.A."/>
            <person name="Castellanos-Morales G."/>
            <person name="Gutierrez-Guerrero Y.T."/>
            <person name="Aguirre-Dugua X."/>
            <person name="Aguirre-Planter E."/>
            <person name="Tenaillon M.I."/>
            <person name="Lira-Saade R."/>
            <person name="Eguiarte L.E."/>
        </authorList>
    </citation>
    <scope>NUCLEOTIDE SEQUENCE [LARGE SCALE GENOMIC DNA]</scope>
    <source>
        <strain evidence="1">JBR-2021</strain>
    </source>
</reference>
<protein>
    <submittedName>
        <fullName evidence="1">Protein putative RECOMBINATION INITIATION DEFECT 1</fullName>
    </submittedName>
</protein>
<evidence type="ECO:0000313" key="1">
    <source>
        <dbReference type="EMBL" id="KAG6592895.1"/>
    </source>
</evidence>
<dbReference type="PANTHER" id="PTHR36379">
    <property type="entry name" value="PROTEIN PRD1"/>
    <property type="match status" value="1"/>
</dbReference>
<sequence>MATFHRFAFTHRKEEVGTICLLCFSNLISDPFSSSSLGLFSQLPLLRTFLTFHSHFIVPSFIAVLFSYDDDPIACQVTGLVHKLCDVTEADGDGSICDNFIAGVLDRLSYAVLAWSPRQVYMVPNVR</sequence>
<dbReference type="InterPro" id="IPR044968">
    <property type="entry name" value="PRD1"/>
</dbReference>
<dbReference type="Proteomes" id="UP000685013">
    <property type="component" value="Chromosome 8"/>
</dbReference>
<gene>
    <name evidence="1" type="primary">PRD1</name>
    <name evidence="1" type="ORF">SDJN03_12371</name>
</gene>
<dbReference type="EMBL" id="JAGKQH010000008">
    <property type="protein sequence ID" value="KAG6592895.1"/>
    <property type="molecule type" value="Genomic_DNA"/>
</dbReference>
<comment type="caution">
    <text evidence="1">The sequence shown here is derived from an EMBL/GenBank/DDBJ whole genome shotgun (WGS) entry which is preliminary data.</text>
</comment>
<feature type="non-terminal residue" evidence="1">
    <location>
        <position position="1"/>
    </location>
</feature>
<keyword evidence="2" id="KW-1185">Reference proteome</keyword>
<evidence type="ECO:0000313" key="2">
    <source>
        <dbReference type="Proteomes" id="UP000685013"/>
    </source>
</evidence>